<reference evidence="2 3" key="1">
    <citation type="submission" date="2024-03" db="EMBL/GenBank/DDBJ databases">
        <title>Aureococcus anophagefferens CCMP1851 and Kratosvirus quantuckense: Draft genome of a second virus-susceptible host strain in the model system.</title>
        <authorList>
            <person name="Chase E."/>
            <person name="Truchon A.R."/>
            <person name="Schepens W."/>
            <person name="Wilhelm S.W."/>
        </authorList>
    </citation>
    <scope>NUCLEOTIDE SEQUENCE [LARGE SCALE GENOMIC DNA]</scope>
    <source>
        <strain evidence="2 3">CCMP1851</strain>
    </source>
</reference>
<keyword evidence="3" id="KW-1185">Reference proteome</keyword>
<protein>
    <submittedName>
        <fullName evidence="2">Glutathione transferase</fullName>
    </submittedName>
</protein>
<dbReference type="Proteomes" id="UP001363151">
    <property type="component" value="Unassembled WGS sequence"/>
</dbReference>
<dbReference type="InterPro" id="IPR004046">
    <property type="entry name" value="GST_C"/>
</dbReference>
<organism evidence="2 3">
    <name type="scientific">Aureococcus anophagefferens</name>
    <name type="common">Harmful bloom alga</name>
    <dbReference type="NCBI Taxonomy" id="44056"/>
    <lineage>
        <taxon>Eukaryota</taxon>
        <taxon>Sar</taxon>
        <taxon>Stramenopiles</taxon>
        <taxon>Ochrophyta</taxon>
        <taxon>Pelagophyceae</taxon>
        <taxon>Pelagomonadales</taxon>
        <taxon>Pelagomonadaceae</taxon>
        <taxon>Aureococcus</taxon>
    </lineage>
</organism>
<accession>A0ABR1FVJ1</accession>
<dbReference type="SUPFAM" id="SSF52833">
    <property type="entry name" value="Thioredoxin-like"/>
    <property type="match status" value="1"/>
</dbReference>
<dbReference type="InterPro" id="IPR050213">
    <property type="entry name" value="GST_superfamily"/>
</dbReference>
<evidence type="ECO:0000313" key="3">
    <source>
        <dbReference type="Proteomes" id="UP001363151"/>
    </source>
</evidence>
<dbReference type="SUPFAM" id="SSF47616">
    <property type="entry name" value="GST C-terminal domain-like"/>
    <property type="match status" value="1"/>
</dbReference>
<evidence type="ECO:0000259" key="1">
    <source>
        <dbReference type="PROSITE" id="PS50404"/>
    </source>
</evidence>
<dbReference type="Gene3D" id="1.20.1050.130">
    <property type="match status" value="1"/>
</dbReference>
<dbReference type="InterPro" id="IPR036282">
    <property type="entry name" value="Glutathione-S-Trfase_C_sf"/>
</dbReference>
<dbReference type="SFLD" id="SFLDS00019">
    <property type="entry name" value="Glutathione_Transferase_(cytos"/>
    <property type="match status" value="1"/>
</dbReference>
<dbReference type="PANTHER" id="PTHR11571">
    <property type="entry name" value="GLUTATHIONE S-TRANSFERASE"/>
    <property type="match status" value="1"/>
</dbReference>
<dbReference type="InterPro" id="IPR036249">
    <property type="entry name" value="Thioredoxin-like_sf"/>
</dbReference>
<keyword evidence="2" id="KW-0808">Transferase</keyword>
<dbReference type="Pfam" id="PF14497">
    <property type="entry name" value="GST_C_3"/>
    <property type="match status" value="1"/>
</dbReference>
<dbReference type="GO" id="GO:0016740">
    <property type="term" value="F:transferase activity"/>
    <property type="evidence" value="ECO:0007669"/>
    <property type="project" value="UniProtKB-KW"/>
</dbReference>
<name>A0ABR1FVJ1_AURAN</name>
<evidence type="ECO:0000313" key="2">
    <source>
        <dbReference type="EMBL" id="KAK7239590.1"/>
    </source>
</evidence>
<comment type="caution">
    <text evidence="2">The sequence shown here is derived from an EMBL/GenBank/DDBJ whole genome shotgun (WGS) entry which is preliminary data.</text>
</comment>
<sequence length="241" mass="25885">MPATVIVAKCAAEVPVEAVGGRPTTVYWDICGLGQCPRYALELAGVDYVDVRVDAGDASAPDYKAIWLQQAKPGTTAAGLHFSNLPYYLDADVKLAQSNAILRYLGRKHGLYGAAGAEHVVDVVLDQATDLDNAITGPCYRDFAALKPFFLDVLPEKLDAWAARLGGGPYVTGASLSIGDLKIYETLRKLALIEKAQGTAVLARYASLTAFVARVDVDLGTYRASPAFLERPLNNPHAQFR</sequence>
<proteinExistence type="predicted"/>
<gene>
    <name evidence="2" type="ORF">SO694_00028139</name>
</gene>
<dbReference type="Pfam" id="PF02798">
    <property type="entry name" value="GST_N"/>
    <property type="match status" value="1"/>
</dbReference>
<dbReference type="PROSITE" id="PS50404">
    <property type="entry name" value="GST_NTER"/>
    <property type="match status" value="1"/>
</dbReference>
<dbReference type="InterPro" id="IPR004045">
    <property type="entry name" value="Glutathione_S-Trfase_N"/>
</dbReference>
<dbReference type="InterPro" id="IPR040079">
    <property type="entry name" value="Glutathione_S-Trfase"/>
</dbReference>
<dbReference type="PANTHER" id="PTHR11571:SF253">
    <property type="entry name" value="S-TRANSFERASE, PUTATIVE-RELATED"/>
    <property type="match status" value="1"/>
</dbReference>
<feature type="domain" description="GST N-terminal" evidence="1">
    <location>
        <begin position="21"/>
        <end position="113"/>
    </location>
</feature>
<dbReference type="EMBL" id="JBBJCI010000223">
    <property type="protein sequence ID" value="KAK7239590.1"/>
    <property type="molecule type" value="Genomic_DNA"/>
</dbReference>